<accession>A0ABW7R695</accession>
<sequence length="143" mass="14528">MNSRRLIFVGTAAAAALLLGTGQASAAGDPSTTVSIRTTDSGATGGTGIFWGDYNGHGQDNPEVLGACDKQSDGLRVYASVGWVDSNGGVHAYKVEDTDGANDVCGLKTLPNIADGTKVNFDVCLKNGANGALRYCNEGTAVA</sequence>
<dbReference type="EMBL" id="JBIRGQ010000015">
    <property type="protein sequence ID" value="MFH8551820.1"/>
    <property type="molecule type" value="Genomic_DNA"/>
</dbReference>
<proteinExistence type="predicted"/>
<feature type="chain" id="PRO_5047345872" description="Secreted protein" evidence="1">
    <location>
        <begin position="27"/>
        <end position="143"/>
    </location>
</feature>
<dbReference type="Proteomes" id="UP001610818">
    <property type="component" value="Unassembled WGS sequence"/>
</dbReference>
<organism evidence="2 3">
    <name type="scientific">Streptomyces longisporoflavus</name>
    <dbReference type="NCBI Taxonomy" id="28044"/>
    <lineage>
        <taxon>Bacteria</taxon>
        <taxon>Bacillati</taxon>
        <taxon>Actinomycetota</taxon>
        <taxon>Actinomycetes</taxon>
        <taxon>Kitasatosporales</taxon>
        <taxon>Streptomycetaceae</taxon>
        <taxon>Streptomyces</taxon>
    </lineage>
</organism>
<evidence type="ECO:0000313" key="3">
    <source>
        <dbReference type="Proteomes" id="UP001610818"/>
    </source>
</evidence>
<evidence type="ECO:0000313" key="2">
    <source>
        <dbReference type="EMBL" id="MFH8551820.1"/>
    </source>
</evidence>
<protein>
    <recommendedName>
        <fullName evidence="4">Secreted protein</fullName>
    </recommendedName>
</protein>
<evidence type="ECO:0000256" key="1">
    <source>
        <dbReference type="SAM" id="SignalP"/>
    </source>
</evidence>
<gene>
    <name evidence="2" type="ORF">ACH4F9_43280</name>
</gene>
<name>A0ABW7R695_9ACTN</name>
<reference evidence="2 3" key="1">
    <citation type="submission" date="2024-10" db="EMBL/GenBank/DDBJ databases">
        <title>The Natural Products Discovery Center: Release of the First 8490 Sequenced Strains for Exploring Actinobacteria Biosynthetic Diversity.</title>
        <authorList>
            <person name="Kalkreuter E."/>
            <person name="Kautsar S.A."/>
            <person name="Yang D."/>
            <person name="Bader C.D."/>
            <person name="Teijaro C.N."/>
            <person name="Fluegel L."/>
            <person name="Davis C.M."/>
            <person name="Simpson J.R."/>
            <person name="Lauterbach L."/>
            <person name="Steele A.D."/>
            <person name="Gui C."/>
            <person name="Meng S."/>
            <person name="Li G."/>
            <person name="Viehrig K."/>
            <person name="Ye F."/>
            <person name="Su P."/>
            <person name="Kiefer A.F."/>
            <person name="Nichols A."/>
            <person name="Cepeda A.J."/>
            <person name="Yan W."/>
            <person name="Fan B."/>
            <person name="Jiang Y."/>
            <person name="Adhikari A."/>
            <person name="Zheng C.-J."/>
            <person name="Schuster L."/>
            <person name="Cowan T.M."/>
            <person name="Smanski M.J."/>
            <person name="Chevrette M.G."/>
            <person name="De Carvalho L.P.S."/>
            <person name="Shen B."/>
        </authorList>
    </citation>
    <scope>NUCLEOTIDE SEQUENCE [LARGE SCALE GENOMIC DNA]</scope>
    <source>
        <strain evidence="2 3">NPDC017990</strain>
    </source>
</reference>
<feature type="signal peptide" evidence="1">
    <location>
        <begin position="1"/>
        <end position="26"/>
    </location>
</feature>
<keyword evidence="3" id="KW-1185">Reference proteome</keyword>
<evidence type="ECO:0008006" key="4">
    <source>
        <dbReference type="Google" id="ProtNLM"/>
    </source>
</evidence>
<dbReference type="RefSeq" id="WP_397718901.1">
    <property type="nucleotide sequence ID" value="NZ_JBIRGN010000015.1"/>
</dbReference>
<comment type="caution">
    <text evidence="2">The sequence shown here is derived from an EMBL/GenBank/DDBJ whole genome shotgun (WGS) entry which is preliminary data.</text>
</comment>
<keyword evidence="1" id="KW-0732">Signal</keyword>